<dbReference type="Pfam" id="PF03328">
    <property type="entry name" value="HpcH_HpaI"/>
    <property type="match status" value="1"/>
</dbReference>
<dbReference type="SUPFAM" id="SSF51621">
    <property type="entry name" value="Phosphoenolpyruvate/pyruvate domain"/>
    <property type="match status" value="1"/>
</dbReference>
<gene>
    <name evidence="4" type="ORF">EUTSA_v10027122mg</name>
</gene>
<dbReference type="Gene3D" id="3.20.20.60">
    <property type="entry name" value="Phosphoenolpyruvate-binding domains"/>
    <property type="match status" value="1"/>
</dbReference>
<dbReference type="InterPro" id="IPR015813">
    <property type="entry name" value="Pyrv/PenolPyrv_kinase-like_dom"/>
</dbReference>
<evidence type="ECO:0000259" key="3">
    <source>
        <dbReference type="Pfam" id="PF03328"/>
    </source>
</evidence>
<evidence type="ECO:0000256" key="2">
    <source>
        <dbReference type="ARBA" id="ARBA00023239"/>
    </source>
</evidence>
<dbReference type="EMBL" id="KI517384">
    <property type="protein sequence ID" value="ESQ54930.1"/>
    <property type="molecule type" value="Genomic_DNA"/>
</dbReference>
<dbReference type="AlphaFoldDB" id="V4LW67"/>
<accession>V4LW67</accession>
<reference evidence="4 5" key="1">
    <citation type="journal article" date="2013" name="Front. Plant Sci.">
        <title>The Reference Genome of the Halophytic Plant Eutrema salsugineum.</title>
        <authorList>
            <person name="Yang R."/>
            <person name="Jarvis D.E."/>
            <person name="Chen H."/>
            <person name="Beilstein M.A."/>
            <person name="Grimwood J."/>
            <person name="Jenkins J."/>
            <person name="Shu S."/>
            <person name="Prochnik S."/>
            <person name="Xin M."/>
            <person name="Ma C."/>
            <person name="Schmutz J."/>
            <person name="Wing R.A."/>
            <person name="Mitchell-Olds T."/>
            <person name="Schumaker K.S."/>
            <person name="Wang X."/>
        </authorList>
    </citation>
    <scope>NUCLEOTIDE SEQUENCE [LARGE SCALE GENOMIC DNA]</scope>
</reference>
<keyword evidence="5" id="KW-1185">Reference proteome</keyword>
<dbReference type="GO" id="GO:0005737">
    <property type="term" value="C:cytoplasm"/>
    <property type="evidence" value="ECO:0007669"/>
    <property type="project" value="TreeGrafter"/>
</dbReference>
<keyword evidence="2" id="KW-0456">Lyase</keyword>
<keyword evidence="1" id="KW-0479">Metal-binding</keyword>
<evidence type="ECO:0000313" key="5">
    <source>
        <dbReference type="Proteomes" id="UP000030689"/>
    </source>
</evidence>
<evidence type="ECO:0000313" key="4">
    <source>
        <dbReference type="EMBL" id="ESQ54930.1"/>
    </source>
</evidence>
<feature type="domain" description="HpcH/HpaI aldolase/citrate lyase" evidence="3">
    <location>
        <begin position="20"/>
        <end position="248"/>
    </location>
</feature>
<proteinExistence type="predicted"/>
<dbReference type="Proteomes" id="UP000030689">
    <property type="component" value="Unassembled WGS sequence"/>
</dbReference>
<sequence length="261" mass="27980">RASTEPLKTRLKNGEKLKGMLLFSASPTLAEIASLAGYDFVVVDLEHGPADFSAALACIGATEVCGGKTVIRLPEISAACAKKALDLGPDGIMFPKVETGKAAAEAVSFCSYPPHGVRGCAYTLVRDSKFGFNKRYLEDYRDNRLIMCQVETVKGLRNINEIMAVDGMDCITTGPRDLSASIGLLHDQGNWKVKDVLTQLEKAVLDSDPANGGAFLAGMATAQDKAIDLKNRGYHMVLSGSDISLFCKAVIDDIKAFDLID</sequence>
<dbReference type="InterPro" id="IPR005000">
    <property type="entry name" value="Aldolase/citrate-lyase_domain"/>
</dbReference>
<name>V4LW67_EUTSA</name>
<dbReference type="InterPro" id="IPR040442">
    <property type="entry name" value="Pyrv_kinase-like_dom_sf"/>
</dbReference>
<protein>
    <recommendedName>
        <fullName evidence="3">HpcH/HpaI aldolase/citrate lyase domain-containing protein</fullName>
    </recommendedName>
</protein>
<dbReference type="Gramene" id="ESQ54930">
    <property type="protein sequence ID" value="ESQ54930"/>
    <property type="gene ID" value="EUTSA_v10027122mg"/>
</dbReference>
<dbReference type="PANTHER" id="PTHR30502:SF7">
    <property type="entry name" value="ALDOLASE LIKE"/>
    <property type="match status" value="1"/>
</dbReference>
<feature type="non-terminal residue" evidence="4">
    <location>
        <position position="1"/>
    </location>
</feature>
<dbReference type="InterPro" id="IPR050251">
    <property type="entry name" value="HpcH-HpaI_aldolase"/>
</dbReference>
<dbReference type="eggNOG" id="ENOG502QR7H">
    <property type="taxonomic scope" value="Eukaryota"/>
</dbReference>
<evidence type="ECO:0000256" key="1">
    <source>
        <dbReference type="ARBA" id="ARBA00022723"/>
    </source>
</evidence>
<dbReference type="GO" id="GO:0046872">
    <property type="term" value="F:metal ion binding"/>
    <property type="evidence" value="ECO:0007669"/>
    <property type="project" value="UniProtKB-KW"/>
</dbReference>
<organism evidence="4 5">
    <name type="scientific">Eutrema salsugineum</name>
    <name type="common">Saltwater cress</name>
    <name type="synonym">Sisymbrium salsugineum</name>
    <dbReference type="NCBI Taxonomy" id="72664"/>
    <lineage>
        <taxon>Eukaryota</taxon>
        <taxon>Viridiplantae</taxon>
        <taxon>Streptophyta</taxon>
        <taxon>Embryophyta</taxon>
        <taxon>Tracheophyta</taxon>
        <taxon>Spermatophyta</taxon>
        <taxon>Magnoliopsida</taxon>
        <taxon>eudicotyledons</taxon>
        <taxon>Gunneridae</taxon>
        <taxon>Pentapetalae</taxon>
        <taxon>rosids</taxon>
        <taxon>malvids</taxon>
        <taxon>Brassicales</taxon>
        <taxon>Brassicaceae</taxon>
        <taxon>Eutremeae</taxon>
        <taxon>Eutrema</taxon>
    </lineage>
</organism>
<dbReference type="PANTHER" id="PTHR30502">
    <property type="entry name" value="2-KETO-3-DEOXY-L-RHAMNONATE ALDOLASE"/>
    <property type="match status" value="1"/>
</dbReference>
<dbReference type="KEGG" id="eus:EUTSA_v10027122mg"/>
<dbReference type="GO" id="GO:0016832">
    <property type="term" value="F:aldehyde-lyase activity"/>
    <property type="evidence" value="ECO:0007669"/>
    <property type="project" value="TreeGrafter"/>
</dbReference>